<feature type="domain" description="Beta-hexosaminidase bacterial type N-terminal" evidence="5">
    <location>
        <begin position="5"/>
        <end position="132"/>
    </location>
</feature>
<organism evidence="6 7">
    <name type="scientific">Candidatus Ruthenibacterium merdavium</name>
    <dbReference type="NCBI Taxonomy" id="2838752"/>
    <lineage>
        <taxon>Bacteria</taxon>
        <taxon>Bacillati</taxon>
        <taxon>Bacillota</taxon>
        <taxon>Clostridia</taxon>
        <taxon>Eubacteriales</taxon>
        <taxon>Oscillospiraceae</taxon>
        <taxon>Ruthenibacterium</taxon>
    </lineage>
</organism>
<evidence type="ECO:0000313" key="7">
    <source>
        <dbReference type="Proteomes" id="UP000823918"/>
    </source>
</evidence>
<dbReference type="GO" id="GO:0005975">
    <property type="term" value="P:carbohydrate metabolic process"/>
    <property type="evidence" value="ECO:0007669"/>
    <property type="project" value="InterPro"/>
</dbReference>
<reference evidence="6" key="2">
    <citation type="submission" date="2021-04" db="EMBL/GenBank/DDBJ databases">
        <authorList>
            <person name="Gilroy R."/>
        </authorList>
    </citation>
    <scope>NUCLEOTIDE SEQUENCE</scope>
    <source>
        <strain evidence="6">5933</strain>
    </source>
</reference>
<reference evidence="6" key="1">
    <citation type="journal article" date="2021" name="PeerJ">
        <title>Extensive microbial diversity within the chicken gut microbiome revealed by metagenomics and culture.</title>
        <authorList>
            <person name="Gilroy R."/>
            <person name="Ravi A."/>
            <person name="Getino M."/>
            <person name="Pursley I."/>
            <person name="Horton D.L."/>
            <person name="Alikhan N.F."/>
            <person name="Baker D."/>
            <person name="Gharbi K."/>
            <person name="Hall N."/>
            <person name="Watson M."/>
            <person name="Adriaenssens E.M."/>
            <person name="Foster-Nyarko E."/>
            <person name="Jarju S."/>
            <person name="Secka A."/>
            <person name="Antonio M."/>
            <person name="Oren A."/>
            <person name="Chaudhuri R.R."/>
            <person name="La Ragione R."/>
            <person name="Hildebrand F."/>
            <person name="Pallen M.J."/>
        </authorList>
    </citation>
    <scope>NUCLEOTIDE SEQUENCE</scope>
    <source>
        <strain evidence="6">5933</strain>
    </source>
</reference>
<keyword evidence="2" id="KW-0378">Hydrolase</keyword>
<dbReference type="Pfam" id="PF02838">
    <property type="entry name" value="Glyco_hydro_20b"/>
    <property type="match status" value="1"/>
</dbReference>
<evidence type="ECO:0000259" key="5">
    <source>
        <dbReference type="Pfam" id="PF02838"/>
    </source>
</evidence>
<comment type="caution">
    <text evidence="6">The sequence shown here is derived from an EMBL/GenBank/DDBJ whole genome shotgun (WGS) entry which is preliminary data.</text>
</comment>
<feature type="domain" description="Glycoside hydrolase family 20 catalytic" evidence="4">
    <location>
        <begin position="241"/>
        <end position="327"/>
    </location>
</feature>
<dbReference type="SUPFAM" id="SSF51445">
    <property type="entry name" value="(Trans)glycosidases"/>
    <property type="match status" value="1"/>
</dbReference>
<name>A0A9D2TKA7_9FIRM</name>
<dbReference type="Proteomes" id="UP000823918">
    <property type="component" value="Unassembled WGS sequence"/>
</dbReference>
<dbReference type="Gene3D" id="3.30.379.10">
    <property type="entry name" value="Chitobiase/beta-hexosaminidase domain 2-like"/>
    <property type="match status" value="1"/>
</dbReference>
<dbReference type="PANTHER" id="PTHR21040:SF8">
    <property type="entry name" value="BCDNA.GH04120"/>
    <property type="match status" value="1"/>
</dbReference>
<protein>
    <submittedName>
        <fullName evidence="6">Beta-N-acetylhexosaminidase</fullName>
    </submittedName>
</protein>
<sequence length="415" mass="48086">MKLTIVPQPKQMDFYGNIIDVSAFFNHEAQLFLQNRDKRLTYHAKRLCSALIEKENVYHGFHLVFGGGEEQIQKNSFEKCQQYIDAYRLDVNAQGILISAASPQGLFYGIITLERMREQYGCRLPAVSIFDYASVKVRCDYWDLRSIHPLFEKLLANIPVIAGCKLNAIVVEYEDKLRIGEPFCIENQTFSFSPQQFEQMKERCALWFLELIPLRQTFGHLEYVLKDPRFSSLRETPSAVGEMCPCKAQAAEVARALVQNMAKRHPESHYIHIGCDEVWSLGTCKQCAESGKSRVQLFIEFVNQVIEAAAEQGKTPLLWHDMFEHATEEELATMRYFPLTVVLYRQEFFSSSDERGSLENKYLEVKNTLQQVEPEMKRVLAPFLSDYSIQQYMRSRFLVEELLLKQAEGYLSQKE</sequence>
<evidence type="ECO:0000256" key="3">
    <source>
        <dbReference type="ARBA" id="ARBA00023295"/>
    </source>
</evidence>
<dbReference type="Gene3D" id="3.20.20.80">
    <property type="entry name" value="Glycosidases"/>
    <property type="match status" value="1"/>
</dbReference>
<evidence type="ECO:0000256" key="1">
    <source>
        <dbReference type="ARBA" id="ARBA00006285"/>
    </source>
</evidence>
<dbReference type="AlphaFoldDB" id="A0A9D2TKA7"/>
<dbReference type="InterPro" id="IPR015883">
    <property type="entry name" value="Glyco_hydro_20_cat"/>
</dbReference>
<evidence type="ECO:0000256" key="2">
    <source>
        <dbReference type="ARBA" id="ARBA00022801"/>
    </source>
</evidence>
<proteinExistence type="inferred from homology"/>
<dbReference type="GO" id="GO:0004563">
    <property type="term" value="F:beta-N-acetylhexosaminidase activity"/>
    <property type="evidence" value="ECO:0007669"/>
    <property type="project" value="UniProtKB-ARBA"/>
</dbReference>
<comment type="similarity">
    <text evidence="1">Belongs to the glycosyl hydrolase 20 family.</text>
</comment>
<dbReference type="InterPro" id="IPR017853">
    <property type="entry name" value="GH"/>
</dbReference>
<evidence type="ECO:0000313" key="6">
    <source>
        <dbReference type="EMBL" id="HJC72206.1"/>
    </source>
</evidence>
<dbReference type="InterPro" id="IPR015882">
    <property type="entry name" value="HEX_bac_N"/>
</dbReference>
<keyword evidence="3" id="KW-0326">Glycosidase</keyword>
<evidence type="ECO:0000259" key="4">
    <source>
        <dbReference type="Pfam" id="PF00728"/>
    </source>
</evidence>
<dbReference type="EMBL" id="DWWA01000027">
    <property type="protein sequence ID" value="HJC72206.1"/>
    <property type="molecule type" value="Genomic_DNA"/>
</dbReference>
<dbReference type="Pfam" id="PF00728">
    <property type="entry name" value="Glyco_hydro_20"/>
    <property type="match status" value="1"/>
</dbReference>
<dbReference type="InterPro" id="IPR029018">
    <property type="entry name" value="Hex-like_dom2"/>
</dbReference>
<dbReference type="InterPro" id="IPR038901">
    <property type="entry name" value="HEXDC-like"/>
</dbReference>
<dbReference type="PANTHER" id="PTHR21040">
    <property type="entry name" value="BCDNA.GH04120"/>
    <property type="match status" value="1"/>
</dbReference>
<dbReference type="SUPFAM" id="SSF55545">
    <property type="entry name" value="beta-N-acetylhexosaminidase-like domain"/>
    <property type="match status" value="1"/>
</dbReference>
<gene>
    <name evidence="6" type="ORF">H9698_05375</name>
</gene>
<accession>A0A9D2TKA7</accession>